<gene>
    <name evidence="2" type="ORF">ILEXP_LOCUS5160</name>
</gene>
<dbReference type="Proteomes" id="UP001642360">
    <property type="component" value="Unassembled WGS sequence"/>
</dbReference>
<dbReference type="EMBL" id="CAUOFW020000859">
    <property type="protein sequence ID" value="CAK9138075.1"/>
    <property type="molecule type" value="Genomic_DNA"/>
</dbReference>
<protein>
    <submittedName>
        <fullName evidence="2">Uncharacterized protein</fullName>
    </submittedName>
</protein>
<proteinExistence type="predicted"/>
<evidence type="ECO:0000313" key="3">
    <source>
        <dbReference type="Proteomes" id="UP001642360"/>
    </source>
</evidence>
<accession>A0ABC8R3D5</accession>
<organism evidence="2 3">
    <name type="scientific">Ilex paraguariensis</name>
    <name type="common">yerba mate</name>
    <dbReference type="NCBI Taxonomy" id="185542"/>
    <lineage>
        <taxon>Eukaryota</taxon>
        <taxon>Viridiplantae</taxon>
        <taxon>Streptophyta</taxon>
        <taxon>Embryophyta</taxon>
        <taxon>Tracheophyta</taxon>
        <taxon>Spermatophyta</taxon>
        <taxon>Magnoliopsida</taxon>
        <taxon>eudicotyledons</taxon>
        <taxon>Gunneridae</taxon>
        <taxon>Pentapetalae</taxon>
        <taxon>asterids</taxon>
        <taxon>campanulids</taxon>
        <taxon>Aquifoliales</taxon>
        <taxon>Aquifoliaceae</taxon>
        <taxon>Ilex</taxon>
    </lineage>
</organism>
<comment type="caution">
    <text evidence="2">The sequence shown here is derived from an EMBL/GenBank/DDBJ whole genome shotgun (WGS) entry which is preliminary data.</text>
</comment>
<feature type="region of interest" description="Disordered" evidence="1">
    <location>
        <begin position="107"/>
        <end position="131"/>
    </location>
</feature>
<evidence type="ECO:0000256" key="1">
    <source>
        <dbReference type="SAM" id="MobiDB-lite"/>
    </source>
</evidence>
<evidence type="ECO:0000313" key="2">
    <source>
        <dbReference type="EMBL" id="CAK9138075.1"/>
    </source>
</evidence>
<name>A0ABC8R3D5_9AQUA</name>
<reference evidence="2 3" key="1">
    <citation type="submission" date="2024-02" db="EMBL/GenBank/DDBJ databases">
        <authorList>
            <person name="Vignale AGUSTIN F."/>
            <person name="Sosa J E."/>
            <person name="Modenutti C."/>
        </authorList>
    </citation>
    <scope>NUCLEOTIDE SEQUENCE [LARGE SCALE GENOMIC DNA]</scope>
</reference>
<sequence>MHHTSPAQVITRISDSFASVRNNILARNRHRKGQSRSHTSQKLNNIKPWLETIVKKHIKLNEKMRYGNVGLEGRGEVSPHMYHARGLGVTGVDIGFGSNGGFNGRSGGGGGNFTSVDFGGRWRQQRHRGPF</sequence>
<keyword evidence="3" id="KW-1185">Reference proteome</keyword>
<dbReference type="AlphaFoldDB" id="A0ABC8R3D5"/>